<evidence type="ECO:0000256" key="10">
    <source>
        <dbReference type="SAM" id="Phobius"/>
    </source>
</evidence>
<accession>A0ABP5JQV9</accession>
<keyword evidence="10" id="KW-0812">Transmembrane</keyword>
<feature type="transmembrane region" description="Helical" evidence="10">
    <location>
        <begin position="155"/>
        <end position="175"/>
    </location>
</feature>
<evidence type="ECO:0000259" key="11">
    <source>
        <dbReference type="Pfam" id="PF02518"/>
    </source>
</evidence>
<evidence type="ECO:0000313" key="13">
    <source>
        <dbReference type="EMBL" id="GAA2119087.1"/>
    </source>
</evidence>
<dbReference type="Gene3D" id="3.30.565.10">
    <property type="entry name" value="Histidine kinase-like ATPase, C-terminal domain"/>
    <property type="match status" value="1"/>
</dbReference>
<keyword evidence="14" id="KW-1185">Reference proteome</keyword>
<keyword evidence="10" id="KW-1133">Transmembrane helix</keyword>
<keyword evidence="3" id="KW-0597">Phosphoprotein</keyword>
<dbReference type="EMBL" id="BAAANS010000065">
    <property type="protein sequence ID" value="GAA2119087.1"/>
    <property type="molecule type" value="Genomic_DNA"/>
</dbReference>
<feature type="domain" description="Histidine kinase/HSP90-like ATPase" evidence="11">
    <location>
        <begin position="321"/>
        <end position="411"/>
    </location>
</feature>
<feature type="transmembrane region" description="Helical" evidence="10">
    <location>
        <begin position="104"/>
        <end position="122"/>
    </location>
</feature>
<feature type="transmembrane region" description="Helical" evidence="10">
    <location>
        <begin position="129"/>
        <end position="149"/>
    </location>
</feature>
<name>A0ABP5JQV9_9ACTN</name>
<evidence type="ECO:0000256" key="4">
    <source>
        <dbReference type="ARBA" id="ARBA00022679"/>
    </source>
</evidence>
<organism evidence="13 14">
    <name type="scientific">Kitasatospora saccharophila</name>
    <dbReference type="NCBI Taxonomy" id="407973"/>
    <lineage>
        <taxon>Bacteria</taxon>
        <taxon>Bacillati</taxon>
        <taxon>Actinomycetota</taxon>
        <taxon>Actinomycetes</taxon>
        <taxon>Kitasatosporales</taxon>
        <taxon>Streptomycetaceae</taxon>
        <taxon>Kitasatospora</taxon>
    </lineage>
</organism>
<feature type="domain" description="Signal transduction histidine kinase subgroup 3 dimerisation and phosphoacceptor" evidence="12">
    <location>
        <begin position="204"/>
        <end position="266"/>
    </location>
</feature>
<dbReference type="PANTHER" id="PTHR24421">
    <property type="entry name" value="NITRATE/NITRITE SENSOR PROTEIN NARX-RELATED"/>
    <property type="match status" value="1"/>
</dbReference>
<keyword evidence="4" id="KW-0808">Transferase</keyword>
<comment type="caution">
    <text evidence="13">The sequence shown here is derived from an EMBL/GenBank/DDBJ whole genome shotgun (WGS) entry which is preliminary data.</text>
</comment>
<keyword evidence="5" id="KW-0547">Nucleotide-binding</keyword>
<keyword evidence="10" id="KW-0472">Membrane</keyword>
<sequence>MELGGAVGRLRAWAAGPDGPPTERPAVGRRVLLADAALAAAFALVGLRYVLVAPNASAAPPDMAVLAVGAALPLAWRHRAPVAALGFQLAFCVVLLARHGYPDVLFVAALAVMAGLYGALAFGRRRRLLAVAVPAAAAVLVALFARAKLPHFPNWLMALLLLCPVAAAAWGHRLWAARAERGRERLRVLELERIEALRQAVEHERARISRELHDVVTHSVSVMVIQAGAARMVVERDAAAAKEALAAIEAGGRAAMSDLRNVMGLLTMDAPDGADPAAAADLAPLPGLDGLDALVGRLRTAGVEVALRVEGRRQQLSPAVELTAYRVIQEALTNMLKHAVGARAEIRVAYGPDGLRVDVAHGGGRPGPAAGTGGGRGLLGLRERVTVHGGTFRAGPRPTGGYRVTASIPLTSSPEDP</sequence>
<feature type="region of interest" description="Disordered" evidence="9">
    <location>
        <begin position="390"/>
        <end position="417"/>
    </location>
</feature>
<evidence type="ECO:0000256" key="5">
    <source>
        <dbReference type="ARBA" id="ARBA00022741"/>
    </source>
</evidence>
<dbReference type="EC" id="2.7.13.3" evidence="2"/>
<dbReference type="SUPFAM" id="SSF55874">
    <property type="entry name" value="ATPase domain of HSP90 chaperone/DNA topoisomerase II/histidine kinase"/>
    <property type="match status" value="1"/>
</dbReference>
<keyword evidence="7" id="KW-0067">ATP-binding</keyword>
<dbReference type="InterPro" id="IPR050482">
    <property type="entry name" value="Sensor_HK_TwoCompSys"/>
</dbReference>
<reference evidence="14" key="1">
    <citation type="journal article" date="2019" name="Int. J. Syst. Evol. Microbiol.">
        <title>The Global Catalogue of Microorganisms (GCM) 10K type strain sequencing project: providing services to taxonomists for standard genome sequencing and annotation.</title>
        <authorList>
            <consortium name="The Broad Institute Genomics Platform"/>
            <consortium name="The Broad Institute Genome Sequencing Center for Infectious Disease"/>
            <person name="Wu L."/>
            <person name="Ma J."/>
        </authorList>
    </citation>
    <scope>NUCLEOTIDE SEQUENCE [LARGE SCALE GENOMIC DNA]</scope>
    <source>
        <strain evidence="14">JCM 14559</strain>
    </source>
</reference>
<gene>
    <name evidence="13" type="ORF">GCM10009759_66870</name>
</gene>
<dbReference type="Pfam" id="PF07730">
    <property type="entry name" value="HisKA_3"/>
    <property type="match status" value="1"/>
</dbReference>
<dbReference type="Pfam" id="PF02518">
    <property type="entry name" value="HATPase_c"/>
    <property type="match status" value="1"/>
</dbReference>
<evidence type="ECO:0000256" key="3">
    <source>
        <dbReference type="ARBA" id="ARBA00022553"/>
    </source>
</evidence>
<dbReference type="PANTHER" id="PTHR24421:SF10">
    <property type="entry name" value="NITRATE_NITRITE SENSOR PROTEIN NARQ"/>
    <property type="match status" value="1"/>
</dbReference>
<evidence type="ECO:0000313" key="14">
    <source>
        <dbReference type="Proteomes" id="UP001500897"/>
    </source>
</evidence>
<dbReference type="Proteomes" id="UP001500897">
    <property type="component" value="Unassembled WGS sequence"/>
</dbReference>
<dbReference type="RefSeq" id="WP_344557671.1">
    <property type="nucleotide sequence ID" value="NZ_BAAANS010000065.1"/>
</dbReference>
<evidence type="ECO:0000259" key="12">
    <source>
        <dbReference type="Pfam" id="PF07730"/>
    </source>
</evidence>
<evidence type="ECO:0000256" key="7">
    <source>
        <dbReference type="ARBA" id="ARBA00022840"/>
    </source>
</evidence>
<protein>
    <recommendedName>
        <fullName evidence="2">histidine kinase</fullName>
        <ecNumber evidence="2">2.7.13.3</ecNumber>
    </recommendedName>
</protein>
<dbReference type="Gene3D" id="1.20.5.1930">
    <property type="match status" value="1"/>
</dbReference>
<dbReference type="CDD" id="cd16917">
    <property type="entry name" value="HATPase_UhpB-NarQ-NarX-like"/>
    <property type="match status" value="1"/>
</dbReference>
<dbReference type="InterPro" id="IPR036890">
    <property type="entry name" value="HATPase_C_sf"/>
</dbReference>
<dbReference type="InterPro" id="IPR003594">
    <property type="entry name" value="HATPase_dom"/>
</dbReference>
<proteinExistence type="predicted"/>
<comment type="catalytic activity">
    <reaction evidence="1">
        <text>ATP + protein L-histidine = ADP + protein N-phospho-L-histidine.</text>
        <dbReference type="EC" id="2.7.13.3"/>
    </reaction>
</comment>
<evidence type="ECO:0000256" key="6">
    <source>
        <dbReference type="ARBA" id="ARBA00022777"/>
    </source>
</evidence>
<evidence type="ECO:0000256" key="9">
    <source>
        <dbReference type="SAM" id="MobiDB-lite"/>
    </source>
</evidence>
<feature type="transmembrane region" description="Helical" evidence="10">
    <location>
        <begin position="31"/>
        <end position="51"/>
    </location>
</feature>
<keyword evidence="6" id="KW-0418">Kinase</keyword>
<dbReference type="InterPro" id="IPR011712">
    <property type="entry name" value="Sig_transdc_His_kin_sub3_dim/P"/>
</dbReference>
<keyword evidence="8" id="KW-0902">Two-component regulatory system</keyword>
<evidence type="ECO:0000256" key="8">
    <source>
        <dbReference type="ARBA" id="ARBA00023012"/>
    </source>
</evidence>
<evidence type="ECO:0000256" key="2">
    <source>
        <dbReference type="ARBA" id="ARBA00012438"/>
    </source>
</evidence>
<evidence type="ECO:0000256" key="1">
    <source>
        <dbReference type="ARBA" id="ARBA00000085"/>
    </source>
</evidence>
<feature type="compositionally biased region" description="Polar residues" evidence="9">
    <location>
        <begin position="408"/>
        <end position="417"/>
    </location>
</feature>